<keyword evidence="1" id="KW-1133">Transmembrane helix</keyword>
<evidence type="ECO:0000313" key="3">
    <source>
        <dbReference type="EMBL" id="ABJ82211.1"/>
    </source>
</evidence>
<dbReference type="STRING" id="234267.Acid_1217"/>
<keyword evidence="1" id="KW-0812">Transmembrane</keyword>
<evidence type="ECO:0008006" key="4">
    <source>
        <dbReference type="Google" id="ProtNLM"/>
    </source>
</evidence>
<feature type="signal peptide" evidence="2">
    <location>
        <begin position="1"/>
        <end position="22"/>
    </location>
</feature>
<dbReference type="EMBL" id="CP000473">
    <property type="protein sequence ID" value="ABJ82211.1"/>
    <property type="molecule type" value="Genomic_DNA"/>
</dbReference>
<keyword evidence="1" id="KW-0472">Membrane</keyword>
<dbReference type="HOGENOM" id="CLU_1282508_0_0_0"/>
<dbReference type="eggNOG" id="ENOG502ZHP1">
    <property type="taxonomic scope" value="Bacteria"/>
</dbReference>
<dbReference type="AlphaFoldDB" id="Q029R5"/>
<name>Q029R5_SOLUE</name>
<gene>
    <name evidence="3" type="ordered locus">Acid_1217</name>
</gene>
<dbReference type="KEGG" id="sus:Acid_1217"/>
<feature type="chain" id="PRO_5004163363" description="PEP-CTERM protein-sorting domain-containing protein" evidence="2">
    <location>
        <begin position="23"/>
        <end position="215"/>
    </location>
</feature>
<protein>
    <recommendedName>
        <fullName evidence="4">PEP-CTERM protein-sorting domain-containing protein</fullName>
    </recommendedName>
</protein>
<evidence type="ECO:0000256" key="1">
    <source>
        <dbReference type="SAM" id="Phobius"/>
    </source>
</evidence>
<dbReference type="InParanoid" id="Q029R5"/>
<feature type="transmembrane region" description="Helical" evidence="1">
    <location>
        <begin position="188"/>
        <end position="205"/>
    </location>
</feature>
<organism evidence="3">
    <name type="scientific">Solibacter usitatus (strain Ellin6076)</name>
    <dbReference type="NCBI Taxonomy" id="234267"/>
    <lineage>
        <taxon>Bacteria</taxon>
        <taxon>Pseudomonadati</taxon>
        <taxon>Acidobacteriota</taxon>
        <taxon>Terriglobia</taxon>
        <taxon>Bryobacterales</taxon>
        <taxon>Solibacteraceae</taxon>
        <taxon>Candidatus Solibacter</taxon>
    </lineage>
</organism>
<accession>Q029R5</accession>
<evidence type="ECO:0000256" key="2">
    <source>
        <dbReference type="SAM" id="SignalP"/>
    </source>
</evidence>
<keyword evidence="2" id="KW-0732">Signal</keyword>
<reference evidence="3" key="1">
    <citation type="submission" date="2006-10" db="EMBL/GenBank/DDBJ databases">
        <title>Complete sequence of Solibacter usitatus Ellin6076.</title>
        <authorList>
            <consortium name="US DOE Joint Genome Institute"/>
            <person name="Copeland A."/>
            <person name="Lucas S."/>
            <person name="Lapidus A."/>
            <person name="Barry K."/>
            <person name="Detter J.C."/>
            <person name="Glavina del Rio T."/>
            <person name="Hammon N."/>
            <person name="Israni S."/>
            <person name="Dalin E."/>
            <person name="Tice H."/>
            <person name="Pitluck S."/>
            <person name="Thompson L.S."/>
            <person name="Brettin T."/>
            <person name="Bruce D."/>
            <person name="Han C."/>
            <person name="Tapia R."/>
            <person name="Gilna P."/>
            <person name="Schmutz J."/>
            <person name="Larimer F."/>
            <person name="Land M."/>
            <person name="Hauser L."/>
            <person name="Kyrpides N."/>
            <person name="Mikhailova N."/>
            <person name="Janssen P.H."/>
            <person name="Kuske C.R."/>
            <person name="Richardson P."/>
        </authorList>
    </citation>
    <scope>NUCLEOTIDE SEQUENCE</scope>
    <source>
        <strain evidence="3">Ellin6076</strain>
    </source>
</reference>
<sequence precursor="true">MRRLWLSALPISLFLLAAPSHAALNFNFNNPTGDLGTNHAYVTSGVTITAYGFLNSGTTADLFGRNDGANEAGLGMLVDAGSDHEIDISHYIALDLSNITNGSQVTIAFGSLVGQTGEGFNFYEKNGLASAGGISTYGSAIASNQIAGSYTFTKTSSITAIAIQAANADGSHPLANILISTLTATPEPGFYGVLGLGLVTLVLFSRRRGSRARSI</sequence>
<proteinExistence type="predicted"/>